<keyword evidence="2" id="KW-0677">Repeat</keyword>
<evidence type="ECO:0000313" key="4">
    <source>
        <dbReference type="EMBL" id="KAG8370603.1"/>
    </source>
</evidence>
<dbReference type="Pfam" id="PF12854">
    <property type="entry name" value="PPR_1"/>
    <property type="match status" value="1"/>
</dbReference>
<dbReference type="InterPro" id="IPR046848">
    <property type="entry name" value="E_motif"/>
</dbReference>
<dbReference type="GO" id="GO:0009451">
    <property type="term" value="P:RNA modification"/>
    <property type="evidence" value="ECO:0007669"/>
    <property type="project" value="InterPro"/>
</dbReference>
<dbReference type="Pfam" id="PF13041">
    <property type="entry name" value="PPR_2"/>
    <property type="match status" value="1"/>
</dbReference>
<dbReference type="Proteomes" id="UP000826271">
    <property type="component" value="Unassembled WGS sequence"/>
</dbReference>
<dbReference type="GO" id="GO:0003729">
    <property type="term" value="F:mRNA binding"/>
    <property type="evidence" value="ECO:0007669"/>
    <property type="project" value="UniProtKB-ARBA"/>
</dbReference>
<proteinExistence type="inferred from homology"/>
<feature type="repeat" description="PPR" evidence="3">
    <location>
        <begin position="393"/>
        <end position="423"/>
    </location>
</feature>
<evidence type="ECO:0008006" key="6">
    <source>
        <dbReference type="Google" id="ProtNLM"/>
    </source>
</evidence>
<dbReference type="Pfam" id="PF20431">
    <property type="entry name" value="E_motif"/>
    <property type="match status" value="1"/>
</dbReference>
<dbReference type="FunFam" id="1.25.40.10:FF:000196">
    <property type="entry name" value="Pentatricopeptide repeat-containing protein At4g14850"/>
    <property type="match status" value="1"/>
</dbReference>
<dbReference type="EMBL" id="WHWC01000013">
    <property type="protein sequence ID" value="KAG8370603.1"/>
    <property type="molecule type" value="Genomic_DNA"/>
</dbReference>
<feature type="repeat" description="PPR" evidence="3">
    <location>
        <begin position="424"/>
        <end position="458"/>
    </location>
</feature>
<dbReference type="Gene3D" id="1.25.40.10">
    <property type="entry name" value="Tetratricopeptide repeat domain"/>
    <property type="match status" value="5"/>
</dbReference>
<dbReference type="AlphaFoldDB" id="A0AAV6WJ51"/>
<name>A0AAV6WJ51_9LAMI</name>
<evidence type="ECO:0000256" key="3">
    <source>
        <dbReference type="PROSITE-ProRule" id="PRU00708"/>
    </source>
</evidence>
<dbReference type="InterPro" id="IPR046960">
    <property type="entry name" value="PPR_At4g14850-like_plant"/>
</dbReference>
<dbReference type="NCBIfam" id="TIGR00756">
    <property type="entry name" value="PPR"/>
    <property type="match status" value="5"/>
</dbReference>
<dbReference type="PROSITE" id="PS51375">
    <property type="entry name" value="PPR"/>
    <property type="match status" value="5"/>
</dbReference>
<accession>A0AAV6WJ51</accession>
<dbReference type="FunFam" id="1.25.40.10:FF:001369">
    <property type="entry name" value="Pentatricopeptide repeat-containing protein At3g05340"/>
    <property type="match status" value="1"/>
</dbReference>
<dbReference type="InterPro" id="IPR002885">
    <property type="entry name" value="PPR_rpt"/>
</dbReference>
<feature type="repeat" description="PPR" evidence="3">
    <location>
        <begin position="89"/>
        <end position="123"/>
    </location>
</feature>
<protein>
    <recommendedName>
        <fullName evidence="6">Pentatricopeptide repeat-containing protein</fullName>
    </recommendedName>
</protein>
<feature type="repeat" description="PPR" evidence="3">
    <location>
        <begin position="222"/>
        <end position="256"/>
    </location>
</feature>
<dbReference type="Pfam" id="PF01535">
    <property type="entry name" value="PPR"/>
    <property type="match status" value="5"/>
</dbReference>
<dbReference type="FunFam" id="1.25.40.10:FF:000690">
    <property type="entry name" value="Pentatricopeptide repeat-containing protein"/>
    <property type="match status" value="1"/>
</dbReference>
<evidence type="ECO:0000256" key="2">
    <source>
        <dbReference type="ARBA" id="ARBA00022737"/>
    </source>
</evidence>
<gene>
    <name evidence="4" type="ORF">BUALT_Bualt13G0000600</name>
</gene>
<evidence type="ECO:0000313" key="5">
    <source>
        <dbReference type="Proteomes" id="UP000826271"/>
    </source>
</evidence>
<organism evidence="4 5">
    <name type="scientific">Buddleja alternifolia</name>
    <dbReference type="NCBI Taxonomy" id="168488"/>
    <lineage>
        <taxon>Eukaryota</taxon>
        <taxon>Viridiplantae</taxon>
        <taxon>Streptophyta</taxon>
        <taxon>Embryophyta</taxon>
        <taxon>Tracheophyta</taxon>
        <taxon>Spermatophyta</taxon>
        <taxon>Magnoliopsida</taxon>
        <taxon>eudicotyledons</taxon>
        <taxon>Gunneridae</taxon>
        <taxon>Pentapetalae</taxon>
        <taxon>asterids</taxon>
        <taxon>lamiids</taxon>
        <taxon>Lamiales</taxon>
        <taxon>Scrophulariaceae</taxon>
        <taxon>Buddlejeae</taxon>
        <taxon>Buddleja</taxon>
    </lineage>
</organism>
<sequence>MSAMIRCGLIRWWSPLSRPQLPWRCGPSISFSSASALTHIRESSSEIISILLCCCGREGNLRLGSCLHASIIKKPPFTNQPPPPPHATALVTYNCLLNLYCKCGDLYDAVKVFEDMPLKDTISWNSLISGFFKLGKLHSGFAYFKSLLESTIYRFDHASLTSTLSACGATESIGVVKMIHALAISNGYHKEITVGNALATSYFSCRFIESGMRVFNEMVERNVVTWTAAISGLAQNEFYGESLKLFEEMYHGVVSPNCLTYLSALSSCSGLQARKEGAQIHGVVCKLGIQSDLCIESALMDMYSKCCCMEDAWRIFESAEVLDEVSITVILVGFAQNGFEEQAIQIFVKMVKAGTKIDPNMISAILGVFGIDISHGLGVQIHSLVIKKGFASNVFVGNGLINMYSKCGELEESVKVFDLMPQKNQVSWNSMIATFARHGDGWKALHYYEKMRSKGVEPTDVTFLSLLHACSHVGLVNKGMQFLELMEKECGMRPRMEHYACIVDMLGRAGFLKEAKNFIDGLPVKPDVLVWQALLGACGIYGDIDMGKYAADQLAQAVPDSPVPYISMANIYSCKGRWKERATTIKKMKERGVAKERGVSWIEIEKKIYSFVVADQMHPKGDDVYDVLFKLFGHMRDKGYVPDNIFISNQDR</sequence>
<feature type="repeat" description="PPR" evidence="3">
    <location>
        <begin position="323"/>
        <end position="357"/>
    </location>
</feature>
<dbReference type="PANTHER" id="PTHR47926">
    <property type="entry name" value="PENTATRICOPEPTIDE REPEAT-CONTAINING PROTEIN"/>
    <property type="match status" value="1"/>
</dbReference>
<dbReference type="PANTHER" id="PTHR47926:SF374">
    <property type="entry name" value="PENTATRICOPEPTIDE REPEAT-CONTAINING PROTEIN"/>
    <property type="match status" value="1"/>
</dbReference>
<comment type="caution">
    <text evidence="4">The sequence shown here is derived from an EMBL/GenBank/DDBJ whole genome shotgun (WGS) entry which is preliminary data.</text>
</comment>
<keyword evidence="5" id="KW-1185">Reference proteome</keyword>
<reference evidence="4" key="1">
    <citation type="submission" date="2019-10" db="EMBL/GenBank/DDBJ databases">
        <authorList>
            <person name="Zhang R."/>
            <person name="Pan Y."/>
            <person name="Wang J."/>
            <person name="Ma R."/>
            <person name="Yu S."/>
        </authorList>
    </citation>
    <scope>NUCLEOTIDE SEQUENCE</scope>
    <source>
        <strain evidence="4">LA-IB0</strain>
        <tissue evidence="4">Leaf</tissue>
    </source>
</reference>
<dbReference type="InterPro" id="IPR011990">
    <property type="entry name" value="TPR-like_helical_dom_sf"/>
</dbReference>
<evidence type="ECO:0000256" key="1">
    <source>
        <dbReference type="ARBA" id="ARBA00006643"/>
    </source>
</evidence>
<comment type="similarity">
    <text evidence="1">Belongs to the PPR family. PCMP-H subfamily.</text>
</comment>